<sequence length="143" mass="16961">MIMKYDKMVAITQAESQRKMNIAKNTISDMLKNMERITVAELVKRTGFSRGFFYKNELIRREMDDAIHRQEAIFKNRHPVTMDRKLENSVIDLKIELLKAKAENEKLLEQNQDLIRKNEQLCQQVDKLQKQIGKKQISLLKRL</sequence>
<protein>
    <submittedName>
        <fullName evidence="2">Uncharacterized protein</fullName>
    </submittedName>
</protein>
<name>A0A3E4VCB1_MEDGN</name>
<dbReference type="EMBL" id="QSSX01000004">
    <property type="protein sequence ID" value="RGM25170.1"/>
    <property type="molecule type" value="Genomic_DNA"/>
</dbReference>
<proteinExistence type="predicted"/>
<evidence type="ECO:0000313" key="2">
    <source>
        <dbReference type="EMBL" id="RGM25170.1"/>
    </source>
</evidence>
<reference evidence="2 3" key="1">
    <citation type="submission" date="2018-08" db="EMBL/GenBank/DDBJ databases">
        <title>A genome reference for cultivated species of the human gut microbiota.</title>
        <authorList>
            <person name="Zou Y."/>
            <person name="Xue W."/>
            <person name="Luo G."/>
        </authorList>
    </citation>
    <scope>NUCLEOTIDE SEQUENCE [LARGE SCALE GENOMIC DNA]</scope>
    <source>
        <strain evidence="2 3">TF01-20-2</strain>
    </source>
</reference>
<evidence type="ECO:0000256" key="1">
    <source>
        <dbReference type="SAM" id="Coils"/>
    </source>
</evidence>
<dbReference type="Pfam" id="PF19776">
    <property type="entry name" value="DUF6262"/>
    <property type="match status" value="1"/>
</dbReference>
<accession>A0A3E4VCB1</accession>
<dbReference type="InterPro" id="IPR046229">
    <property type="entry name" value="TnpC-like"/>
</dbReference>
<feature type="coiled-coil region" evidence="1">
    <location>
        <begin position="90"/>
        <end position="131"/>
    </location>
</feature>
<comment type="caution">
    <text evidence="2">The sequence shown here is derived from an EMBL/GenBank/DDBJ whole genome shotgun (WGS) entry which is preliminary data.</text>
</comment>
<dbReference type="AlphaFoldDB" id="A0A3E4VCB1"/>
<evidence type="ECO:0000313" key="3">
    <source>
        <dbReference type="Proteomes" id="UP000260808"/>
    </source>
</evidence>
<organism evidence="2 3">
    <name type="scientific">Mediterraneibacter gnavus</name>
    <name type="common">Ruminococcus gnavus</name>
    <dbReference type="NCBI Taxonomy" id="33038"/>
    <lineage>
        <taxon>Bacteria</taxon>
        <taxon>Bacillati</taxon>
        <taxon>Bacillota</taxon>
        <taxon>Clostridia</taxon>
        <taxon>Lachnospirales</taxon>
        <taxon>Lachnospiraceae</taxon>
        <taxon>Mediterraneibacter</taxon>
    </lineage>
</organism>
<dbReference type="Proteomes" id="UP000260808">
    <property type="component" value="Unassembled WGS sequence"/>
</dbReference>
<keyword evidence="1" id="KW-0175">Coiled coil</keyword>
<gene>
    <name evidence="2" type="ORF">DXC31_02915</name>
</gene>